<gene>
    <name evidence="2" type="ORF">CANTADRAFT_191105</name>
</gene>
<feature type="compositionally biased region" description="Polar residues" evidence="1">
    <location>
        <begin position="210"/>
        <end position="263"/>
    </location>
</feature>
<feature type="region of interest" description="Disordered" evidence="1">
    <location>
        <begin position="294"/>
        <end position="409"/>
    </location>
</feature>
<feature type="compositionally biased region" description="Low complexity" evidence="1">
    <location>
        <begin position="294"/>
        <end position="308"/>
    </location>
</feature>
<feature type="compositionally biased region" description="Polar residues" evidence="1">
    <location>
        <begin position="842"/>
        <end position="859"/>
    </location>
</feature>
<dbReference type="RefSeq" id="XP_020066271.1">
    <property type="nucleotide sequence ID" value="XM_020206414.1"/>
</dbReference>
<organism evidence="2 3">
    <name type="scientific">Suhomyces tanzawaensis NRRL Y-17324</name>
    <dbReference type="NCBI Taxonomy" id="984487"/>
    <lineage>
        <taxon>Eukaryota</taxon>
        <taxon>Fungi</taxon>
        <taxon>Dikarya</taxon>
        <taxon>Ascomycota</taxon>
        <taxon>Saccharomycotina</taxon>
        <taxon>Pichiomycetes</taxon>
        <taxon>Debaryomycetaceae</taxon>
        <taxon>Suhomyces</taxon>
    </lineage>
</organism>
<name>A0A1E4SNQ5_9ASCO</name>
<feature type="region of interest" description="Disordered" evidence="1">
    <location>
        <begin position="97"/>
        <end position="187"/>
    </location>
</feature>
<feature type="compositionally biased region" description="Basic and acidic residues" evidence="1">
    <location>
        <begin position="440"/>
        <end position="449"/>
    </location>
</feature>
<feature type="region of interest" description="Disordered" evidence="1">
    <location>
        <begin position="918"/>
        <end position="944"/>
    </location>
</feature>
<dbReference type="STRING" id="984487.A0A1E4SNQ5"/>
<evidence type="ECO:0000256" key="1">
    <source>
        <dbReference type="SAM" id="MobiDB-lite"/>
    </source>
</evidence>
<feature type="compositionally biased region" description="Low complexity" evidence="1">
    <location>
        <begin position="132"/>
        <end position="160"/>
    </location>
</feature>
<dbReference type="AlphaFoldDB" id="A0A1E4SNQ5"/>
<feature type="compositionally biased region" description="Polar residues" evidence="1">
    <location>
        <begin position="107"/>
        <end position="131"/>
    </location>
</feature>
<feature type="compositionally biased region" description="Polar residues" evidence="1">
    <location>
        <begin position="309"/>
        <end position="318"/>
    </location>
</feature>
<feature type="compositionally biased region" description="Basic and acidic residues" evidence="1">
    <location>
        <begin position="923"/>
        <end position="933"/>
    </location>
</feature>
<sequence>MSDKPLGTFASSRKNSLTSLSTLNTSASAAPSTHGSARSLSTDNLLSLDDKFIKKSIKKVPSNVQPAASPILASTDGFHKTNGGTYYFPNGEIFRPRLTPLKRNRPSKVTPSPQLNSRANSLNTQSTAPQHQLQSLPVASSSASSHSSYSLSSNSASQDSVIPRNSSLQSLHTLPSPALPSVNPVTGLQKSSSYNNIKQLNKQNLVKNIRSNKLDTPTNISLNSGSDSPYLRSNSMLSNVSSPFNSNSRQNSLTNTVSSSSARYNYPQGGFNNHNQNLAQLQKLQSNNILKASDANSSSTSFSEYGSSGAASPTNGSDSKNDDQVLLQTQSAGSNYSDGSNSSSSSAYSTSSTASVSVTTTDPSSVTSNANLNRSMSNTPTTSIDDSKMTNTLSSGTNNNSGPSTPEKNIAFKDIKDIRKQYESPNAKGLNSIDEPLENAPKENVKDEPTTDLQANVPVNAPSSDSDDAEDDGNLSTLNEVSEENLSKTTTNATESKTHQSEPSPSTTKVYAPTLTINSKIHSDDDLLFSTPVTSPTGEHAPTLPSSNLALHLVGNQNRNVQSHPLRMNLDRTESVLPDPTIEDDSFDRQMNIAAVHVKEQLGESTPKKDRSHDKSFHNPSPSVSKPTTPKNTKFFDFHPDDKFNNFLNDDQAEVPPRGDLVVISGQKIRKHDRASSSISSFNSIINNEVDSPISPNGATSPPLTPGQFSKGQLSTHSPRPSSPLHRIDASGPHSPLPAPTPTAFLHGAHDDLRPPTAFKEHDNLSAQSSLHLYSIHEGSKTSIASQPQLRSMLDVAGVKPDVKPPKPPTTSVGSNSAGSASEPRLDSPQKVLKSKSKSKSMSNLSPHKPITNVSPQKPKSNLKSFFKKMFSSTKSPKVSSSEYNTTQETDFETEVDSRSVNVSNILDSKSIKSGSYYSMTGSHKEPATDLKSQHSSNSNKYKRSFSLGNLKTSKISSKFVSRKAAPEPIPKPLPEPLRLTPRPDSVFMEPVLTKLPSIEREDSMFDEMMLTFDEKLTESEQMLDTPLPQNILTSRPSVKDPFLKDDELTSAQIKDQQLRDGLADDEAIVSVDSNPRFSRQGRPMSEEVYIDDNIRFLQKEFNWSNIDDSDLSTIDETSDILPVSYLIPAPTGDGPIVVTNDQLNLIFSNLSDFQRRNLPGHLKYIKQFKDYKFVEIAVKNFEDLENTERTTELESPSSSILKRGGEARSGKKVIFSHKISINETFAPDMYKRYNKSVTQYTLTESHEINNIKNELNNYKCNEMLVHENSQNNTHFFY</sequence>
<feature type="region of interest" description="Disordered" evidence="1">
    <location>
        <begin position="693"/>
        <end position="760"/>
    </location>
</feature>
<dbReference type="Proteomes" id="UP000094285">
    <property type="component" value="Unassembled WGS sequence"/>
</dbReference>
<evidence type="ECO:0000313" key="3">
    <source>
        <dbReference type="Proteomes" id="UP000094285"/>
    </source>
</evidence>
<feature type="compositionally biased region" description="Polar residues" evidence="1">
    <location>
        <begin position="487"/>
        <end position="511"/>
    </location>
</feature>
<accession>A0A1E4SNQ5</accession>
<feature type="compositionally biased region" description="Basic and acidic residues" evidence="1">
    <location>
        <begin position="748"/>
        <end position="760"/>
    </location>
</feature>
<dbReference type="OrthoDB" id="5563016at2759"/>
<reference evidence="3" key="1">
    <citation type="submission" date="2016-05" db="EMBL/GenBank/DDBJ databases">
        <title>Comparative genomics of biotechnologically important yeasts.</title>
        <authorList>
            <consortium name="DOE Joint Genome Institute"/>
            <person name="Riley R."/>
            <person name="Haridas S."/>
            <person name="Wolfe K.H."/>
            <person name="Lopes M.R."/>
            <person name="Hittinger C.T."/>
            <person name="Goker M."/>
            <person name="Salamov A."/>
            <person name="Wisecaver J."/>
            <person name="Long T.M."/>
            <person name="Aerts A.L."/>
            <person name="Barry K."/>
            <person name="Choi C."/>
            <person name="Clum A."/>
            <person name="Coughlan A.Y."/>
            <person name="Deshpande S."/>
            <person name="Douglass A.P."/>
            <person name="Hanson S.J."/>
            <person name="Klenk H.-P."/>
            <person name="Labutti K."/>
            <person name="Lapidus A."/>
            <person name="Lindquist E."/>
            <person name="Lipzen A."/>
            <person name="Meier-Kolthoff J.P."/>
            <person name="Ohm R.A."/>
            <person name="Otillar R.P."/>
            <person name="Pangilinan J."/>
            <person name="Peng Y."/>
            <person name="Rokas A."/>
            <person name="Rosa C.A."/>
            <person name="Scheuner C."/>
            <person name="Sibirny A.A."/>
            <person name="Slot J.C."/>
            <person name="Stielow J.B."/>
            <person name="Sun H."/>
            <person name="Kurtzman C.P."/>
            <person name="Blackwell M."/>
            <person name="Grigoriev I.V."/>
            <person name="Jeffries T.W."/>
        </authorList>
    </citation>
    <scope>NUCLEOTIDE SEQUENCE [LARGE SCALE GENOMIC DNA]</scope>
    <source>
        <strain evidence="3">NRRL Y-17324</strain>
    </source>
</reference>
<feature type="compositionally biased region" description="Polar residues" evidence="1">
    <location>
        <begin position="370"/>
        <end position="384"/>
    </location>
</feature>
<evidence type="ECO:0000313" key="2">
    <source>
        <dbReference type="EMBL" id="ODV81149.1"/>
    </source>
</evidence>
<dbReference type="GeneID" id="30980551"/>
<feature type="region of interest" description="Disordered" evidence="1">
    <location>
        <begin position="799"/>
        <end position="898"/>
    </location>
</feature>
<feature type="region of interest" description="Disordered" evidence="1">
    <location>
        <begin position="959"/>
        <end position="982"/>
    </location>
</feature>
<feature type="compositionally biased region" description="Basic and acidic residues" evidence="1">
    <location>
        <begin position="599"/>
        <end position="617"/>
    </location>
</feature>
<keyword evidence="3" id="KW-1185">Reference proteome</keyword>
<feature type="region of interest" description="Disordered" evidence="1">
    <location>
        <begin position="526"/>
        <end position="546"/>
    </location>
</feature>
<feature type="compositionally biased region" description="Polar residues" evidence="1">
    <location>
        <begin position="163"/>
        <end position="173"/>
    </location>
</feature>
<proteinExistence type="predicted"/>
<protein>
    <submittedName>
        <fullName evidence="2">Uncharacterized protein</fullName>
    </submittedName>
</protein>
<feature type="compositionally biased region" description="Low complexity" evidence="1">
    <location>
        <begin position="331"/>
        <end position="369"/>
    </location>
</feature>
<feature type="region of interest" description="Disordered" evidence="1">
    <location>
        <begin position="423"/>
        <end position="511"/>
    </location>
</feature>
<dbReference type="EMBL" id="KV453910">
    <property type="protein sequence ID" value="ODV81149.1"/>
    <property type="molecule type" value="Genomic_DNA"/>
</dbReference>
<feature type="compositionally biased region" description="Polar residues" evidence="1">
    <location>
        <begin position="810"/>
        <end position="820"/>
    </location>
</feature>
<feature type="compositionally biased region" description="Low complexity" evidence="1">
    <location>
        <begin position="619"/>
        <end position="633"/>
    </location>
</feature>
<feature type="region of interest" description="Disordered" evidence="1">
    <location>
        <begin position="210"/>
        <end position="274"/>
    </location>
</feature>
<feature type="compositionally biased region" description="Low complexity" evidence="1">
    <location>
        <begin position="390"/>
        <end position="406"/>
    </location>
</feature>
<feature type="compositionally biased region" description="Polar residues" evidence="1">
    <location>
        <begin position="694"/>
        <end position="720"/>
    </location>
</feature>
<feature type="compositionally biased region" description="Low complexity" evidence="1">
    <location>
        <begin position="860"/>
        <end position="882"/>
    </location>
</feature>
<feature type="region of interest" description="Disordered" evidence="1">
    <location>
        <begin position="599"/>
        <end position="636"/>
    </location>
</feature>